<dbReference type="InterPro" id="IPR029063">
    <property type="entry name" value="SAM-dependent_MTases_sf"/>
</dbReference>
<dbReference type="PANTHER" id="PTHR11727:SF7">
    <property type="entry name" value="DIMETHYLADENOSINE TRANSFERASE-RELATED"/>
    <property type="match status" value="1"/>
</dbReference>
<evidence type="ECO:0000256" key="4">
    <source>
        <dbReference type="ARBA" id="ARBA00022679"/>
    </source>
</evidence>
<dbReference type="GO" id="GO:0052908">
    <property type="term" value="F:16S rRNA (adenine(1518)-N(6)/adenine(1519)-N(6))-dimethyltransferase activity"/>
    <property type="evidence" value="ECO:0007669"/>
    <property type="project" value="UniProtKB-EC"/>
</dbReference>
<dbReference type="InterPro" id="IPR011530">
    <property type="entry name" value="rRNA_adenine_dimethylase"/>
</dbReference>
<protein>
    <recommendedName>
        <fullName evidence="7">Ribosomal RNA small subunit methyltransferase A</fullName>
        <ecNumber evidence="7">2.1.1.182</ecNumber>
    </recommendedName>
    <alternativeName>
        <fullName evidence="7">16S rRNA (adenine(1518)-N(6)/adenine(1519)-N(6))-dimethyltransferase</fullName>
    </alternativeName>
    <alternativeName>
        <fullName evidence="7">16S rRNA dimethyladenosine transferase</fullName>
    </alternativeName>
    <alternativeName>
        <fullName evidence="7">16S rRNA dimethylase</fullName>
    </alternativeName>
    <alternativeName>
        <fullName evidence="7">S-adenosylmethionine-6-N', N'-adenosyl(rRNA) dimethyltransferase</fullName>
    </alternativeName>
</protein>
<dbReference type="Proteomes" id="UP000078162">
    <property type="component" value="Chromosome"/>
</dbReference>
<dbReference type="PROSITE" id="PS51689">
    <property type="entry name" value="SAM_RNA_A_N6_MT"/>
    <property type="match status" value="1"/>
</dbReference>
<dbReference type="PROSITE" id="PS01131">
    <property type="entry name" value="RRNA_A_DIMETH"/>
    <property type="match status" value="1"/>
</dbReference>
<dbReference type="Pfam" id="PF00398">
    <property type="entry name" value="RrnaAD"/>
    <property type="match status" value="1"/>
</dbReference>
<dbReference type="EMBL" id="CP014639">
    <property type="protein sequence ID" value="ANH78220.1"/>
    <property type="molecule type" value="Genomic_DNA"/>
</dbReference>
<dbReference type="InterPro" id="IPR023165">
    <property type="entry name" value="rRNA_Ade_diMease-like_C"/>
</dbReference>
<comment type="catalytic activity">
    <reaction evidence="7">
        <text>adenosine(1518)/adenosine(1519) in 16S rRNA + 4 S-adenosyl-L-methionine = N(6)-dimethyladenosine(1518)/N(6)-dimethyladenosine(1519) in 16S rRNA + 4 S-adenosyl-L-homocysteine + 4 H(+)</text>
        <dbReference type="Rhea" id="RHEA:19609"/>
        <dbReference type="Rhea" id="RHEA-COMP:10232"/>
        <dbReference type="Rhea" id="RHEA-COMP:10233"/>
        <dbReference type="ChEBI" id="CHEBI:15378"/>
        <dbReference type="ChEBI" id="CHEBI:57856"/>
        <dbReference type="ChEBI" id="CHEBI:59789"/>
        <dbReference type="ChEBI" id="CHEBI:74411"/>
        <dbReference type="ChEBI" id="CHEBI:74493"/>
        <dbReference type="EC" id="2.1.1.182"/>
    </reaction>
</comment>
<keyword evidence="4 7" id="KW-0808">Transferase</keyword>
<dbReference type="GO" id="GO:0005829">
    <property type="term" value="C:cytosol"/>
    <property type="evidence" value="ECO:0007669"/>
    <property type="project" value="TreeGrafter"/>
</dbReference>
<dbReference type="SUPFAM" id="SSF53335">
    <property type="entry name" value="S-adenosyl-L-methionine-dependent methyltransferases"/>
    <property type="match status" value="1"/>
</dbReference>
<dbReference type="RefSeq" id="WP_066481210.1">
    <property type="nucleotide sequence ID" value="NZ_CP014639.1"/>
</dbReference>
<evidence type="ECO:0000256" key="6">
    <source>
        <dbReference type="ARBA" id="ARBA00022884"/>
    </source>
</evidence>
<dbReference type="CDD" id="cd02440">
    <property type="entry name" value="AdoMet_MTases"/>
    <property type="match status" value="1"/>
</dbReference>
<keyword evidence="6 7" id="KW-0694">RNA-binding</keyword>
<dbReference type="STRING" id="1806891.Cs308_0044"/>
<feature type="binding site" evidence="7 8">
    <location>
        <position position="27"/>
    </location>
    <ligand>
        <name>S-adenosyl-L-methionine</name>
        <dbReference type="ChEBI" id="CHEBI:59789"/>
    </ligand>
</feature>
<keyword evidence="5 7" id="KW-0949">S-adenosyl-L-methionine</keyword>
<keyword evidence="3 7" id="KW-0489">Methyltransferase</keyword>
<feature type="domain" description="Ribosomal RNA adenine methylase transferase N-terminal" evidence="9">
    <location>
        <begin position="34"/>
        <end position="204"/>
    </location>
</feature>
<comment type="caution">
    <text evidence="8">Lacks conserved residue(s) required for the propagation of feature annotation.</text>
</comment>
<evidence type="ECO:0000313" key="11">
    <source>
        <dbReference type="Proteomes" id="UP000078162"/>
    </source>
</evidence>
<feature type="binding site" evidence="7 8">
    <location>
        <position position="75"/>
    </location>
    <ligand>
        <name>S-adenosyl-L-methionine</name>
        <dbReference type="ChEBI" id="CHEBI:59789"/>
    </ligand>
</feature>
<name>A0A1A9HT98_9CHLA</name>
<reference evidence="11" key="1">
    <citation type="submission" date="2016-03" db="EMBL/GenBank/DDBJ databases">
        <title>Culture-independent genomics supports pathogen discovery for uncultivable bacteria within the genus Chlamydia.</title>
        <authorList>
            <person name="Taylor-Brown A."/>
            <person name="Bachmann N.L."/>
            <person name="Borel N."/>
            <person name="Polkinghorne A."/>
        </authorList>
    </citation>
    <scope>NUCLEOTIDE SEQUENCE [LARGE SCALE GENOMIC DNA]</scope>
    <source>
        <strain evidence="11">2742-308</strain>
    </source>
</reference>
<sequence>MSRSSREKLCRFLTEAQGKPKKGLSQNFLVDKNIVKKIVATSQLTPGDWVLEIGAGFGALTEELISQGARIVALEKDPLFLPVLEELPLVFEIIDARKYSLNDLKNKGWEGKGRVIANLPYHITTPLLTKLFLEAPHLWTTLTVMVQDEVARRITAQPGSKDYGSLTLFLQFFAEVRYAFKVSPSCFFPKPQVYSAVIHMVVKKIFPLPEMLLVPFFALTRTAFQQRRKLLTNTLKNLYSKDEVSRALHELGLPEKARPEILSLHDYLTLFQFLHSL</sequence>
<dbReference type="EC" id="2.1.1.182" evidence="7"/>
<organism evidence="10 11">
    <name type="scientific">Candidatus Chlamydia sanziniae</name>
    <dbReference type="NCBI Taxonomy" id="1806891"/>
    <lineage>
        <taxon>Bacteria</taxon>
        <taxon>Pseudomonadati</taxon>
        <taxon>Chlamydiota</taxon>
        <taxon>Chlamydiia</taxon>
        <taxon>Chlamydiales</taxon>
        <taxon>Chlamydiaceae</taxon>
        <taxon>Chlamydia/Chlamydophila group</taxon>
        <taxon>Chlamydia</taxon>
    </lineage>
</organism>
<comment type="function">
    <text evidence="7">Specifically dimethylates two adjacent adenosines (A1518 and A1519) in the loop of a conserved hairpin near the 3'-end of 16S rRNA in the 30S particle. May play a critical role in biogenesis of 30S subunits.</text>
</comment>
<keyword evidence="11" id="KW-1185">Reference proteome</keyword>
<dbReference type="KEGG" id="csaz:Cs308_0044"/>
<feature type="binding site" evidence="7 8">
    <location>
        <position position="118"/>
    </location>
    <ligand>
        <name>S-adenosyl-L-methionine</name>
        <dbReference type="ChEBI" id="CHEBI:59789"/>
    </ligand>
</feature>
<dbReference type="GO" id="GO:0003723">
    <property type="term" value="F:RNA binding"/>
    <property type="evidence" value="ECO:0007669"/>
    <property type="project" value="UniProtKB-UniRule"/>
</dbReference>
<dbReference type="PATRIC" id="fig|1806891.3.peg.43"/>
<evidence type="ECO:0000256" key="7">
    <source>
        <dbReference type="HAMAP-Rule" id="MF_00607"/>
    </source>
</evidence>
<dbReference type="AlphaFoldDB" id="A0A1A9HT98"/>
<evidence type="ECO:0000256" key="1">
    <source>
        <dbReference type="ARBA" id="ARBA00022490"/>
    </source>
</evidence>
<keyword evidence="2 7" id="KW-0698">rRNA processing</keyword>
<feature type="binding site" evidence="7 8">
    <location>
        <position position="29"/>
    </location>
    <ligand>
        <name>S-adenosyl-L-methionine</name>
        <dbReference type="ChEBI" id="CHEBI:59789"/>
    </ligand>
</feature>
<dbReference type="HAMAP" id="MF_00607">
    <property type="entry name" value="16SrRNA_methyltr_A"/>
    <property type="match status" value="1"/>
</dbReference>
<dbReference type="PANTHER" id="PTHR11727">
    <property type="entry name" value="DIMETHYLADENOSINE TRANSFERASE"/>
    <property type="match status" value="1"/>
</dbReference>
<dbReference type="Gene3D" id="3.40.50.150">
    <property type="entry name" value="Vaccinia Virus protein VP39"/>
    <property type="match status" value="1"/>
</dbReference>
<evidence type="ECO:0000256" key="2">
    <source>
        <dbReference type="ARBA" id="ARBA00022552"/>
    </source>
</evidence>
<feature type="binding site" evidence="7 8">
    <location>
        <position position="54"/>
    </location>
    <ligand>
        <name>S-adenosyl-L-methionine</name>
        <dbReference type="ChEBI" id="CHEBI:59789"/>
    </ligand>
</feature>
<dbReference type="InterPro" id="IPR020596">
    <property type="entry name" value="rRNA_Ade_Mease_Trfase_CS"/>
</dbReference>
<evidence type="ECO:0000313" key="10">
    <source>
        <dbReference type="EMBL" id="ANH78220.1"/>
    </source>
</evidence>
<dbReference type="InterPro" id="IPR020598">
    <property type="entry name" value="rRNA_Ade_methylase_Trfase_N"/>
</dbReference>
<keyword evidence="1 7" id="KW-0963">Cytoplasm</keyword>
<proteinExistence type="inferred from homology"/>
<gene>
    <name evidence="7" type="primary">rsmA</name>
    <name evidence="7" type="synonym">ksgA</name>
    <name evidence="10" type="ORF">Cs308_0044</name>
</gene>
<evidence type="ECO:0000256" key="8">
    <source>
        <dbReference type="PROSITE-ProRule" id="PRU01026"/>
    </source>
</evidence>
<feature type="binding site" evidence="7">
    <location>
        <position position="95"/>
    </location>
    <ligand>
        <name>S-adenosyl-L-methionine</name>
        <dbReference type="ChEBI" id="CHEBI:59789"/>
    </ligand>
</feature>
<dbReference type="Gene3D" id="1.10.8.100">
    <property type="entry name" value="Ribosomal RNA adenine dimethylase-like, domain 2"/>
    <property type="match status" value="1"/>
</dbReference>
<dbReference type="InterPro" id="IPR001737">
    <property type="entry name" value="KsgA/Erm"/>
</dbReference>
<evidence type="ECO:0000256" key="5">
    <source>
        <dbReference type="ARBA" id="ARBA00022691"/>
    </source>
</evidence>
<evidence type="ECO:0000259" key="9">
    <source>
        <dbReference type="SMART" id="SM00650"/>
    </source>
</evidence>
<dbReference type="SMART" id="SM00650">
    <property type="entry name" value="rADc"/>
    <property type="match status" value="1"/>
</dbReference>
<accession>A0A1A9HT98</accession>
<comment type="similarity">
    <text evidence="7">Belongs to the class I-like SAM-binding methyltransferase superfamily. rRNA adenine N(6)-methyltransferase family. RsmA subfamily.</text>
</comment>
<dbReference type="NCBIfam" id="TIGR00755">
    <property type="entry name" value="ksgA"/>
    <property type="match status" value="1"/>
</dbReference>
<dbReference type="OrthoDB" id="9814755at2"/>
<comment type="subcellular location">
    <subcellularLocation>
        <location evidence="7">Cytoplasm</location>
    </subcellularLocation>
</comment>
<evidence type="ECO:0000256" key="3">
    <source>
        <dbReference type="ARBA" id="ARBA00022603"/>
    </source>
</evidence>